<dbReference type="AlphaFoldDB" id="A0AAD9RJM1"/>
<comment type="caution">
    <text evidence="2">The sequence shown here is derived from an EMBL/GenBank/DDBJ whole genome shotgun (WGS) entry which is preliminary data.</text>
</comment>
<feature type="region of interest" description="Disordered" evidence="1">
    <location>
        <begin position="45"/>
        <end position="67"/>
    </location>
</feature>
<feature type="compositionally biased region" description="Basic residues" evidence="1">
    <location>
        <begin position="8"/>
        <end position="23"/>
    </location>
</feature>
<sequence>MRGEIGKTRRRRRAKRANVKSWRRRSIENIHSRNPHRAVVLQPLASSTARIKDGKRRDRLASHSNEKRSTLDLCKSNKHLMIIQLVHSQHDIWII</sequence>
<evidence type="ECO:0000313" key="3">
    <source>
        <dbReference type="Proteomes" id="UP001258017"/>
    </source>
</evidence>
<reference evidence="2" key="1">
    <citation type="submission" date="2021-08" db="EMBL/GenBank/DDBJ databases">
        <authorList>
            <person name="Misof B."/>
            <person name="Oliver O."/>
            <person name="Podsiadlowski L."/>
            <person name="Donath A."/>
            <person name="Peters R."/>
            <person name="Mayer C."/>
            <person name="Rust J."/>
            <person name="Gunkel S."/>
            <person name="Lesny P."/>
            <person name="Martin S."/>
            <person name="Oeyen J.P."/>
            <person name="Petersen M."/>
            <person name="Panagiotis P."/>
            <person name="Wilbrandt J."/>
            <person name="Tanja T."/>
        </authorList>
    </citation>
    <scope>NUCLEOTIDE SEQUENCE</scope>
    <source>
        <strain evidence="2">GBR_01_08_01A</strain>
        <tissue evidence="2">Thorax + abdomen</tissue>
    </source>
</reference>
<evidence type="ECO:0000256" key="1">
    <source>
        <dbReference type="SAM" id="MobiDB-lite"/>
    </source>
</evidence>
<protein>
    <submittedName>
        <fullName evidence="2">Uncharacterized protein</fullName>
    </submittedName>
</protein>
<dbReference type="EMBL" id="JAIFRP010000045">
    <property type="protein sequence ID" value="KAK2580843.1"/>
    <property type="molecule type" value="Genomic_DNA"/>
</dbReference>
<proteinExistence type="predicted"/>
<feature type="region of interest" description="Disordered" evidence="1">
    <location>
        <begin position="1"/>
        <end position="23"/>
    </location>
</feature>
<evidence type="ECO:0000313" key="2">
    <source>
        <dbReference type="EMBL" id="KAK2580843.1"/>
    </source>
</evidence>
<reference evidence="2" key="2">
    <citation type="journal article" date="2023" name="Commun. Biol.">
        <title>Intrasexual cuticular hydrocarbon dimorphism in a wasp sheds light on hydrocarbon biosynthesis genes in Hymenoptera.</title>
        <authorList>
            <person name="Moris V.C."/>
            <person name="Podsiadlowski L."/>
            <person name="Martin S."/>
            <person name="Oeyen J.P."/>
            <person name="Donath A."/>
            <person name="Petersen M."/>
            <person name="Wilbrandt J."/>
            <person name="Misof B."/>
            <person name="Liedtke D."/>
            <person name="Thamm M."/>
            <person name="Scheiner R."/>
            <person name="Schmitt T."/>
            <person name="Niehuis O."/>
        </authorList>
    </citation>
    <scope>NUCLEOTIDE SEQUENCE</scope>
    <source>
        <strain evidence="2">GBR_01_08_01A</strain>
    </source>
</reference>
<feature type="compositionally biased region" description="Basic and acidic residues" evidence="1">
    <location>
        <begin position="50"/>
        <end position="67"/>
    </location>
</feature>
<accession>A0AAD9RJM1</accession>
<name>A0AAD9RJM1_9HYME</name>
<organism evidence="2 3">
    <name type="scientific">Odynerus spinipes</name>
    <dbReference type="NCBI Taxonomy" id="1348599"/>
    <lineage>
        <taxon>Eukaryota</taxon>
        <taxon>Metazoa</taxon>
        <taxon>Ecdysozoa</taxon>
        <taxon>Arthropoda</taxon>
        <taxon>Hexapoda</taxon>
        <taxon>Insecta</taxon>
        <taxon>Pterygota</taxon>
        <taxon>Neoptera</taxon>
        <taxon>Endopterygota</taxon>
        <taxon>Hymenoptera</taxon>
        <taxon>Apocrita</taxon>
        <taxon>Aculeata</taxon>
        <taxon>Vespoidea</taxon>
        <taxon>Vespidae</taxon>
        <taxon>Eumeninae</taxon>
        <taxon>Odynerus</taxon>
    </lineage>
</organism>
<gene>
    <name evidence="2" type="ORF">KPH14_005921</name>
</gene>
<dbReference type="Proteomes" id="UP001258017">
    <property type="component" value="Unassembled WGS sequence"/>
</dbReference>
<keyword evidence="3" id="KW-1185">Reference proteome</keyword>